<keyword evidence="5" id="KW-0809">Transit peptide</keyword>
<reference evidence="12" key="1">
    <citation type="submission" date="2020-06" db="EMBL/GenBank/DDBJ databases">
        <authorList>
            <person name="Li T."/>
            <person name="Hu X."/>
            <person name="Zhang T."/>
            <person name="Song X."/>
            <person name="Zhang H."/>
            <person name="Dai N."/>
            <person name="Sheng W."/>
            <person name="Hou X."/>
            <person name="Wei L."/>
        </authorList>
    </citation>
    <scope>NUCLEOTIDE SEQUENCE</scope>
    <source>
        <strain evidence="12">3651</strain>
        <tissue evidence="12">Leaf</tissue>
    </source>
</reference>
<comment type="subunit">
    <text evidence="9 10">Heterohexadecamer of 8 large and 8 small subunits.</text>
</comment>
<protein>
    <recommendedName>
        <fullName evidence="9">Ribulose bisphosphate carboxylase small subunit, chloroplastic</fullName>
        <shortName evidence="9">RuBisCO small subunit</shortName>
    </recommendedName>
</protein>
<evidence type="ECO:0000256" key="2">
    <source>
        <dbReference type="ARBA" id="ARBA00022531"/>
    </source>
</evidence>
<gene>
    <name evidence="9" type="primary">RBCS</name>
    <name evidence="12" type="ORF">Salat_2638800</name>
</gene>
<keyword evidence="3 9" id="KW-0113">Calvin cycle</keyword>
<evidence type="ECO:0000256" key="8">
    <source>
        <dbReference type="ARBA" id="ARBA00024184"/>
    </source>
</evidence>
<name>A0AAE1XNY3_9LAMI</name>
<reference evidence="12" key="2">
    <citation type="journal article" date="2024" name="Plant">
        <title>Genomic evolution and insights into agronomic trait innovations of Sesamum species.</title>
        <authorList>
            <person name="Miao H."/>
            <person name="Wang L."/>
            <person name="Qu L."/>
            <person name="Liu H."/>
            <person name="Sun Y."/>
            <person name="Le M."/>
            <person name="Wang Q."/>
            <person name="Wei S."/>
            <person name="Zheng Y."/>
            <person name="Lin W."/>
            <person name="Duan Y."/>
            <person name="Cao H."/>
            <person name="Xiong S."/>
            <person name="Wang X."/>
            <person name="Wei L."/>
            <person name="Li C."/>
            <person name="Ma Q."/>
            <person name="Ju M."/>
            <person name="Zhao R."/>
            <person name="Li G."/>
            <person name="Mu C."/>
            <person name="Tian Q."/>
            <person name="Mei H."/>
            <person name="Zhang T."/>
            <person name="Gao T."/>
            <person name="Zhang H."/>
        </authorList>
    </citation>
    <scope>NUCLEOTIDE SEQUENCE</scope>
    <source>
        <strain evidence="12">3651</strain>
    </source>
</reference>
<dbReference type="GO" id="GO:0009506">
    <property type="term" value="C:plasmodesma"/>
    <property type="evidence" value="ECO:0007669"/>
    <property type="project" value="UniProtKB-SubCell"/>
</dbReference>
<dbReference type="GO" id="GO:0009853">
    <property type="term" value="P:photorespiration"/>
    <property type="evidence" value="ECO:0007669"/>
    <property type="project" value="UniProtKB-UniRule"/>
</dbReference>
<dbReference type="SMART" id="SM00961">
    <property type="entry name" value="RuBisCO_small"/>
    <property type="match status" value="1"/>
</dbReference>
<evidence type="ECO:0000256" key="6">
    <source>
        <dbReference type="ARBA" id="ARBA00023238"/>
    </source>
</evidence>
<evidence type="ECO:0000313" key="12">
    <source>
        <dbReference type="EMBL" id="KAK4415314.1"/>
    </source>
</evidence>
<evidence type="ECO:0000313" key="13">
    <source>
        <dbReference type="Proteomes" id="UP001293254"/>
    </source>
</evidence>
<evidence type="ECO:0000256" key="10">
    <source>
        <dbReference type="RuleBase" id="RU003627"/>
    </source>
</evidence>
<dbReference type="CDD" id="cd03527">
    <property type="entry name" value="RuBisCO_small"/>
    <property type="match status" value="1"/>
</dbReference>
<evidence type="ECO:0000259" key="11">
    <source>
        <dbReference type="SMART" id="SM00961"/>
    </source>
</evidence>
<evidence type="ECO:0000256" key="4">
    <source>
        <dbReference type="ARBA" id="ARBA00022640"/>
    </source>
</evidence>
<sequence>MSLSAPVVASSCVGLIKHNCSKLFAGKESISWSKNAVSNGSRTCCMKTWNPINNKKFETLSYVPPLSEESIAKEIDYMINKGWIPCIEFDEVGYVYRENSRMPNYYDGRYWTLWKLPMFGCSDSSQVLNEIQECRQAYPNAYIRCLAFDNVKQAQCMAFLIHNPNSSN</sequence>
<comment type="miscellaneous">
    <text evidence="9">The basic functional RuBisCO is composed of a large chain homodimer in a 'head-to-tail' conformation. In form I RuBisCO this homodimer is arranged in a barrel-like tetramer with the small subunits forming a tetrameric 'cap' on each end of the 'barrel'.</text>
</comment>
<dbReference type="SUPFAM" id="SSF55239">
    <property type="entry name" value="RuBisCO, small subunit"/>
    <property type="match status" value="1"/>
</dbReference>
<evidence type="ECO:0000256" key="3">
    <source>
        <dbReference type="ARBA" id="ARBA00022567"/>
    </source>
</evidence>
<dbReference type="HAMAP" id="MF_00859">
    <property type="entry name" value="RuBisCO_S_bact"/>
    <property type="match status" value="1"/>
</dbReference>
<dbReference type="GO" id="GO:0019253">
    <property type="term" value="P:reductive pentose-phosphate cycle"/>
    <property type="evidence" value="ECO:0007669"/>
    <property type="project" value="UniProtKB-UniRule"/>
</dbReference>
<accession>A0AAE1XNY3</accession>
<dbReference type="PANTHER" id="PTHR31262">
    <property type="entry name" value="RIBULOSE BISPHOSPHATE CARBOXYLASE SMALL CHAIN 1, CHLOROPLASTIC"/>
    <property type="match status" value="1"/>
</dbReference>
<dbReference type="EMBL" id="JACGWO010000011">
    <property type="protein sequence ID" value="KAK4415314.1"/>
    <property type="molecule type" value="Genomic_DNA"/>
</dbReference>
<comment type="function">
    <text evidence="9 10">RuBisCO catalyzes two reactions: the carboxylation of D-ribulose 1,5-bisphosphate, the primary event in carbon dioxide fixation, as well as the oxidative fragmentation of the pentose substrate. Both reactions occur simultaneously and in competition at the same active site. Although the small subunit is not catalytic it is essential for maximal activity.</text>
</comment>
<keyword evidence="6 9" id="KW-0601">Photorespiration</keyword>
<dbReference type="Proteomes" id="UP001293254">
    <property type="component" value="Unassembled WGS sequence"/>
</dbReference>
<dbReference type="InterPro" id="IPR000894">
    <property type="entry name" value="RuBisCO_ssu_dom"/>
</dbReference>
<dbReference type="Gene3D" id="3.30.190.10">
    <property type="entry name" value="Ribulose bisphosphate carboxylase, small subunit"/>
    <property type="match status" value="1"/>
</dbReference>
<keyword evidence="4 9" id="KW-0934">Plastid</keyword>
<evidence type="ECO:0000256" key="1">
    <source>
        <dbReference type="ARBA" id="ARBA00022528"/>
    </source>
</evidence>
<dbReference type="GO" id="GO:0016984">
    <property type="term" value="F:ribulose-bisphosphate carboxylase activity"/>
    <property type="evidence" value="ECO:0007669"/>
    <property type="project" value="UniProtKB-UniRule"/>
</dbReference>
<dbReference type="InterPro" id="IPR024681">
    <property type="entry name" value="RuBisCO_ssu"/>
</dbReference>
<organism evidence="12 13">
    <name type="scientific">Sesamum alatum</name>
    <dbReference type="NCBI Taxonomy" id="300844"/>
    <lineage>
        <taxon>Eukaryota</taxon>
        <taxon>Viridiplantae</taxon>
        <taxon>Streptophyta</taxon>
        <taxon>Embryophyta</taxon>
        <taxon>Tracheophyta</taxon>
        <taxon>Spermatophyta</taxon>
        <taxon>Magnoliopsida</taxon>
        <taxon>eudicotyledons</taxon>
        <taxon>Gunneridae</taxon>
        <taxon>Pentapetalae</taxon>
        <taxon>asterids</taxon>
        <taxon>lamiids</taxon>
        <taxon>Lamiales</taxon>
        <taxon>Pedaliaceae</taxon>
        <taxon>Sesamum</taxon>
    </lineage>
</organism>
<comment type="similarity">
    <text evidence="9 10">Belongs to the RuBisCO small chain family.</text>
</comment>
<evidence type="ECO:0000256" key="7">
    <source>
        <dbReference type="ARBA" id="ARBA00023300"/>
    </source>
</evidence>
<keyword evidence="1 9" id="KW-0150">Chloroplast</keyword>
<feature type="domain" description="Ribulose bisphosphate carboxylase small subunit" evidence="11">
    <location>
        <begin position="56"/>
        <end position="164"/>
    </location>
</feature>
<dbReference type="Pfam" id="PF00101">
    <property type="entry name" value="RuBisCO_small"/>
    <property type="match status" value="1"/>
</dbReference>
<dbReference type="InterPro" id="IPR036385">
    <property type="entry name" value="RuBisCO_ssu_sf"/>
</dbReference>
<dbReference type="AlphaFoldDB" id="A0AAE1XNY3"/>
<proteinExistence type="inferred from homology"/>
<dbReference type="GO" id="GO:0009507">
    <property type="term" value="C:chloroplast"/>
    <property type="evidence" value="ECO:0007669"/>
    <property type="project" value="UniProtKB-SubCell"/>
</dbReference>
<comment type="caution">
    <text evidence="12">The sequence shown here is derived from an EMBL/GenBank/DDBJ whole genome shotgun (WGS) entry which is preliminary data.</text>
</comment>
<dbReference type="PRINTS" id="PR00152">
    <property type="entry name" value="RUBISCOSMALL"/>
</dbReference>
<keyword evidence="7 9" id="KW-0120">Carbon dioxide fixation</keyword>
<evidence type="ECO:0000256" key="9">
    <source>
        <dbReference type="HAMAP-Rule" id="MF_00860"/>
    </source>
</evidence>
<keyword evidence="2 9" id="KW-0602">Photosynthesis</keyword>
<keyword evidence="13" id="KW-1185">Reference proteome</keyword>
<dbReference type="FunFam" id="3.30.190.10:FF:000001">
    <property type="entry name" value="Ribulose bisphosphate carboxylase small chain, chloroplastic"/>
    <property type="match status" value="1"/>
</dbReference>
<evidence type="ECO:0000256" key="5">
    <source>
        <dbReference type="ARBA" id="ARBA00022946"/>
    </source>
</evidence>
<dbReference type="PANTHER" id="PTHR31262:SF0">
    <property type="entry name" value="RIBULOSE BISPHOSPHATE CARBOXYLASE SMALL SUBUNIT, CHLOROPLASTIC 1"/>
    <property type="match status" value="1"/>
</dbReference>
<comment type="subcellular location">
    <subcellularLocation>
        <location evidence="8">Cell junction</location>
        <location evidence="8">Plasmodesma</location>
    </subcellularLocation>
    <subcellularLocation>
        <location evidence="9">Plastid</location>
        <location evidence="9">Chloroplast</location>
    </subcellularLocation>
</comment>